<dbReference type="AlphaFoldDB" id="A0A3R8R3K3"/>
<dbReference type="NCBIfam" id="TIGR02227">
    <property type="entry name" value="sigpep_I_bact"/>
    <property type="match status" value="1"/>
</dbReference>
<comment type="caution">
    <text evidence="10">The sequence shown here is derived from an EMBL/GenBank/DDBJ whole genome shotgun (WGS) entry which is preliminary data.</text>
</comment>
<keyword evidence="7" id="KW-0812">Transmembrane</keyword>
<dbReference type="Pfam" id="PF10502">
    <property type="entry name" value="Peptidase_S26"/>
    <property type="match status" value="1"/>
</dbReference>
<comment type="similarity">
    <text evidence="3 7">Belongs to the peptidase S26 family.</text>
</comment>
<dbReference type="RefSeq" id="WP_125127083.1">
    <property type="nucleotide sequence ID" value="NZ_RHJS01000002.1"/>
</dbReference>
<dbReference type="Proteomes" id="UP000274920">
    <property type="component" value="Unassembled WGS sequence"/>
</dbReference>
<evidence type="ECO:0000256" key="3">
    <source>
        <dbReference type="ARBA" id="ARBA00009370"/>
    </source>
</evidence>
<evidence type="ECO:0000313" key="10">
    <source>
        <dbReference type="EMBL" id="RRK31405.1"/>
    </source>
</evidence>
<evidence type="ECO:0000313" key="11">
    <source>
        <dbReference type="Proteomes" id="UP000274920"/>
    </source>
</evidence>
<dbReference type="GO" id="GO:0006465">
    <property type="term" value="P:signal peptide processing"/>
    <property type="evidence" value="ECO:0007669"/>
    <property type="project" value="InterPro"/>
</dbReference>
<feature type="active site" evidence="6">
    <location>
        <position position="73"/>
    </location>
</feature>
<evidence type="ECO:0000259" key="9">
    <source>
        <dbReference type="Pfam" id="PF10502"/>
    </source>
</evidence>
<feature type="transmembrane region" description="Helical" evidence="7">
    <location>
        <begin position="43"/>
        <end position="64"/>
    </location>
</feature>
<dbReference type="PANTHER" id="PTHR43390">
    <property type="entry name" value="SIGNAL PEPTIDASE I"/>
    <property type="match status" value="1"/>
</dbReference>
<keyword evidence="11" id="KW-1185">Reference proteome</keyword>
<evidence type="ECO:0000256" key="4">
    <source>
        <dbReference type="ARBA" id="ARBA00013208"/>
    </source>
</evidence>
<feature type="active site" evidence="6">
    <location>
        <position position="117"/>
    </location>
</feature>
<comment type="catalytic activity">
    <reaction evidence="1 7">
        <text>Cleavage of hydrophobic, N-terminal signal or leader sequences from secreted and periplasmic proteins.</text>
        <dbReference type="EC" id="3.4.21.89"/>
    </reaction>
</comment>
<evidence type="ECO:0000256" key="6">
    <source>
        <dbReference type="PIRSR" id="PIRSR600223-1"/>
    </source>
</evidence>
<dbReference type="InterPro" id="IPR019758">
    <property type="entry name" value="Pept_S26A_signal_pept_1_CS"/>
</dbReference>
<protein>
    <recommendedName>
        <fullName evidence="4 7">Signal peptidase I</fullName>
        <ecNumber evidence="4 7">3.4.21.89</ecNumber>
    </recommendedName>
</protein>
<dbReference type="InterPro" id="IPR036286">
    <property type="entry name" value="LexA/Signal_pep-like_sf"/>
</dbReference>
<dbReference type="PRINTS" id="PR00727">
    <property type="entry name" value="LEADERPTASE"/>
</dbReference>
<dbReference type="GO" id="GO:0004252">
    <property type="term" value="F:serine-type endopeptidase activity"/>
    <property type="evidence" value="ECO:0007669"/>
    <property type="project" value="InterPro"/>
</dbReference>
<evidence type="ECO:0000256" key="2">
    <source>
        <dbReference type="ARBA" id="ARBA00004401"/>
    </source>
</evidence>
<evidence type="ECO:0000256" key="5">
    <source>
        <dbReference type="ARBA" id="ARBA00022801"/>
    </source>
</evidence>
<feature type="domain" description="Peptidase S26" evidence="9">
    <location>
        <begin position="46"/>
        <end position="201"/>
    </location>
</feature>
<dbReference type="InterPro" id="IPR019533">
    <property type="entry name" value="Peptidase_S26"/>
</dbReference>
<keyword evidence="5 7" id="KW-0378">Hydrolase</keyword>
<dbReference type="SUPFAM" id="SSF51306">
    <property type="entry name" value="LexA/Signal peptidase"/>
    <property type="match status" value="1"/>
</dbReference>
<dbReference type="EC" id="3.4.21.89" evidence="4 7"/>
<dbReference type="PROSITE" id="PS00761">
    <property type="entry name" value="SPASE_I_3"/>
    <property type="match status" value="1"/>
</dbReference>
<gene>
    <name evidence="10" type="primary">lepB</name>
    <name evidence="10" type="ORF">EBB54_08530</name>
</gene>
<evidence type="ECO:0000256" key="7">
    <source>
        <dbReference type="RuleBase" id="RU362042"/>
    </source>
</evidence>
<evidence type="ECO:0000256" key="8">
    <source>
        <dbReference type="SAM" id="MobiDB-lite"/>
    </source>
</evidence>
<feature type="region of interest" description="Disordered" evidence="8">
    <location>
        <begin position="1"/>
        <end position="31"/>
    </location>
</feature>
<keyword evidence="7" id="KW-0645">Protease</keyword>
<organism evidence="10 11">
    <name type="scientific">Schaedlerella arabinosiphila</name>
    <dbReference type="NCBI Taxonomy" id="2044587"/>
    <lineage>
        <taxon>Bacteria</taxon>
        <taxon>Bacillati</taxon>
        <taxon>Bacillota</taxon>
        <taxon>Clostridia</taxon>
        <taxon>Lachnospirales</taxon>
        <taxon>Lachnospiraceae</taxon>
        <taxon>Schaedlerella</taxon>
    </lineage>
</organism>
<name>A0A3R8R3K3_9FIRM</name>
<proteinExistence type="inferred from homology"/>
<dbReference type="InterPro" id="IPR000223">
    <property type="entry name" value="Pept_S26A_signal_pept_1"/>
</dbReference>
<accession>A0A3R8R3K3</accession>
<sequence>MKKQEIRKKRRRQREKPTNRQKPRLHFPSEGLHIDQNRVKKSLLLMLQIGAACLLAYSLVLFYGQRVSNAGDSMSPILKNGDVVLVDRLVYNAVKPKRGDIVVFKPGGNQNAHYLIKRVAALPGETIQIKNGSIYIDGQVCTEGIHVSDIRSAGVAAEPVELGANEYFVIGDNHEGSDDSRTADVGTVKRKDIFGKAWFVVSGDHFGRIKE</sequence>
<dbReference type="PROSITE" id="PS00760">
    <property type="entry name" value="SPASE_I_2"/>
    <property type="match status" value="1"/>
</dbReference>
<keyword evidence="7" id="KW-0472">Membrane</keyword>
<keyword evidence="7" id="KW-1133">Transmembrane helix</keyword>
<dbReference type="Gene3D" id="2.10.109.10">
    <property type="entry name" value="Umud Fragment, subunit A"/>
    <property type="match status" value="1"/>
</dbReference>
<reference evidence="10" key="1">
    <citation type="submission" date="2018-10" db="EMBL/GenBank/DDBJ databases">
        <title>Schaedlerella arabinophila gen. nov. sp. nov., isolated from the mouse intestinal tract and comparative analysis with the genome of the closely related altered Schaedler flora strain ASF502.</title>
        <authorList>
            <person name="Miyake S."/>
            <person name="Soh M."/>
            <person name="Seedorf H."/>
        </authorList>
    </citation>
    <scope>NUCLEOTIDE SEQUENCE [LARGE SCALE GENOMIC DNA]</scope>
    <source>
        <strain evidence="10">DSM 106076</strain>
    </source>
</reference>
<dbReference type="InterPro" id="IPR019757">
    <property type="entry name" value="Pept_S26A_signal_pept_1_Lys-AS"/>
</dbReference>
<comment type="subcellular location">
    <subcellularLocation>
        <location evidence="2">Cell membrane</location>
        <topology evidence="2">Single-pass type II membrane protein</topology>
    </subcellularLocation>
    <subcellularLocation>
        <location evidence="7">Membrane</location>
        <topology evidence="7">Single-pass type II membrane protein</topology>
    </subcellularLocation>
</comment>
<feature type="compositionally biased region" description="Basic residues" evidence="8">
    <location>
        <begin position="1"/>
        <end position="25"/>
    </location>
</feature>
<dbReference type="EMBL" id="RHJS01000002">
    <property type="protein sequence ID" value="RRK31405.1"/>
    <property type="molecule type" value="Genomic_DNA"/>
</dbReference>
<dbReference type="PANTHER" id="PTHR43390:SF1">
    <property type="entry name" value="CHLOROPLAST PROCESSING PEPTIDASE"/>
    <property type="match status" value="1"/>
</dbReference>
<dbReference type="GO" id="GO:0009003">
    <property type="term" value="F:signal peptidase activity"/>
    <property type="evidence" value="ECO:0007669"/>
    <property type="project" value="UniProtKB-EC"/>
</dbReference>
<dbReference type="CDD" id="cd06530">
    <property type="entry name" value="S26_SPase_I"/>
    <property type="match status" value="1"/>
</dbReference>
<evidence type="ECO:0000256" key="1">
    <source>
        <dbReference type="ARBA" id="ARBA00000677"/>
    </source>
</evidence>
<dbReference type="GO" id="GO:0005886">
    <property type="term" value="C:plasma membrane"/>
    <property type="evidence" value="ECO:0007669"/>
    <property type="project" value="UniProtKB-SubCell"/>
</dbReference>